<organism evidence="3 4">
    <name type="scientific">Monilinia laxa</name>
    <name type="common">Brown rot fungus</name>
    <name type="synonym">Sclerotinia laxa</name>
    <dbReference type="NCBI Taxonomy" id="61186"/>
    <lineage>
        <taxon>Eukaryota</taxon>
        <taxon>Fungi</taxon>
        <taxon>Dikarya</taxon>
        <taxon>Ascomycota</taxon>
        <taxon>Pezizomycotina</taxon>
        <taxon>Leotiomycetes</taxon>
        <taxon>Helotiales</taxon>
        <taxon>Sclerotiniaceae</taxon>
        <taxon>Monilinia</taxon>
    </lineage>
</organism>
<reference evidence="3 4" key="1">
    <citation type="submission" date="2019-06" db="EMBL/GenBank/DDBJ databases">
        <title>Genome Sequence of the Brown Rot Fungal Pathogen Monilinia laxa.</title>
        <authorList>
            <person name="De Miccolis Angelini R.M."/>
            <person name="Landi L."/>
            <person name="Abate D."/>
            <person name="Pollastro S."/>
            <person name="Romanazzi G."/>
            <person name="Faretra F."/>
        </authorList>
    </citation>
    <scope>NUCLEOTIDE SEQUENCE [LARGE SCALE GENOMIC DNA]</scope>
    <source>
        <strain evidence="3 4">Mlax316</strain>
    </source>
</reference>
<dbReference type="Pfam" id="PF22943">
    <property type="entry name" value="HTH_68"/>
    <property type="match status" value="1"/>
</dbReference>
<dbReference type="OrthoDB" id="4085451at2759"/>
<dbReference type="EMBL" id="VIGI01000003">
    <property type="protein sequence ID" value="KAB8302997.1"/>
    <property type="molecule type" value="Genomic_DNA"/>
</dbReference>
<sequence length="252" mass="27245">MGAAPSKNLAKASKAASLSASNTARKYPTRSPSTSSPRTNVEPNRPSPSTKLGPTVHPEISSKSARDQSIDFDASDPDIGLNSRLRELGPVTPSPTLSNSSTFNRVSAQDPTTSDGTFVPSASTPSQSIYPTTNNPAVSLLTARYRIAEEAEKEFEKIGRKGFEGRKYLDVATIRTVLVYRSEGMPDAEIERRLELRSGVDMKEDIKFSSSTLKESLSWRFDSGYAIALTAPSKYSSSIVSTYGSLWLGPKV</sequence>
<proteinExistence type="predicted"/>
<feature type="region of interest" description="Disordered" evidence="1">
    <location>
        <begin position="1"/>
        <end position="131"/>
    </location>
</feature>
<evidence type="ECO:0000313" key="3">
    <source>
        <dbReference type="EMBL" id="KAB8302997.1"/>
    </source>
</evidence>
<comment type="caution">
    <text evidence="3">The sequence shown here is derived from an EMBL/GenBank/DDBJ whole genome shotgun (WGS) entry which is preliminary data.</text>
</comment>
<dbReference type="Proteomes" id="UP000326757">
    <property type="component" value="Unassembled WGS sequence"/>
</dbReference>
<feature type="compositionally biased region" description="Low complexity" evidence="1">
    <location>
        <begin position="1"/>
        <end position="22"/>
    </location>
</feature>
<feature type="compositionally biased region" description="Low complexity" evidence="1">
    <location>
        <begin position="29"/>
        <end position="39"/>
    </location>
</feature>
<feature type="compositionally biased region" description="Polar residues" evidence="1">
    <location>
        <begin position="94"/>
        <end position="131"/>
    </location>
</feature>
<evidence type="ECO:0000256" key="1">
    <source>
        <dbReference type="SAM" id="MobiDB-lite"/>
    </source>
</evidence>
<dbReference type="InterPro" id="IPR054448">
    <property type="entry name" value="HTH_put_ascomycetes"/>
</dbReference>
<evidence type="ECO:0000313" key="4">
    <source>
        <dbReference type="Proteomes" id="UP000326757"/>
    </source>
</evidence>
<feature type="domain" description="Helix-turn-helix" evidence="2">
    <location>
        <begin position="168"/>
        <end position="200"/>
    </location>
</feature>
<name>A0A5N6KH22_MONLA</name>
<protein>
    <recommendedName>
        <fullName evidence="2">Helix-turn-helix domain-containing protein</fullName>
    </recommendedName>
</protein>
<evidence type="ECO:0000259" key="2">
    <source>
        <dbReference type="Pfam" id="PF22943"/>
    </source>
</evidence>
<dbReference type="AlphaFoldDB" id="A0A5N6KH22"/>
<accession>A0A5N6KH22</accession>
<keyword evidence="4" id="KW-1185">Reference proteome</keyword>
<gene>
    <name evidence="3" type="ORF">EYC80_006306</name>
</gene>